<dbReference type="GO" id="GO:0016887">
    <property type="term" value="F:ATP hydrolysis activity"/>
    <property type="evidence" value="ECO:0007669"/>
    <property type="project" value="InterPro"/>
</dbReference>
<evidence type="ECO:0000313" key="2">
    <source>
        <dbReference type="EMBL" id="PWQ96233.1"/>
    </source>
</evidence>
<dbReference type="InterPro" id="IPR051396">
    <property type="entry name" value="Bact_Antivir_Def_Nuclease"/>
</dbReference>
<dbReference type="RefSeq" id="WP_109823205.1">
    <property type="nucleotide sequence ID" value="NZ_QGKL01000029.1"/>
</dbReference>
<evidence type="ECO:0000313" key="3">
    <source>
        <dbReference type="Proteomes" id="UP000245506"/>
    </source>
</evidence>
<protein>
    <recommendedName>
        <fullName evidence="1">ATPase AAA-type core domain-containing protein</fullName>
    </recommendedName>
</protein>
<reference evidence="2 3" key="1">
    <citation type="submission" date="2018-05" db="EMBL/GenBank/DDBJ databases">
        <title>Leucothrix arctica sp. nov., isolated from Arctic seawater.</title>
        <authorList>
            <person name="Choi A."/>
            <person name="Baek K."/>
        </authorList>
    </citation>
    <scope>NUCLEOTIDE SEQUENCE [LARGE SCALE GENOMIC DNA]</scope>
    <source>
        <strain evidence="2 3">IMCC9719</strain>
    </source>
</reference>
<feature type="domain" description="ATPase AAA-type core" evidence="1">
    <location>
        <begin position="25"/>
        <end position="329"/>
    </location>
</feature>
<keyword evidence="3" id="KW-1185">Reference proteome</keyword>
<dbReference type="PANTHER" id="PTHR43581">
    <property type="entry name" value="ATP/GTP PHOSPHATASE"/>
    <property type="match status" value="1"/>
</dbReference>
<gene>
    <name evidence="2" type="ORF">DKT75_09575</name>
</gene>
<evidence type="ECO:0000259" key="1">
    <source>
        <dbReference type="Pfam" id="PF13304"/>
    </source>
</evidence>
<dbReference type="CDD" id="cd00267">
    <property type="entry name" value="ABC_ATPase"/>
    <property type="match status" value="1"/>
</dbReference>
<proteinExistence type="predicted"/>
<name>A0A317CFQ8_9GAMM</name>
<dbReference type="AlphaFoldDB" id="A0A317CFQ8"/>
<dbReference type="SUPFAM" id="SSF52540">
    <property type="entry name" value="P-loop containing nucleoside triphosphate hydrolases"/>
    <property type="match status" value="1"/>
</dbReference>
<organism evidence="2 3">
    <name type="scientific">Leucothrix arctica</name>
    <dbReference type="NCBI Taxonomy" id="1481894"/>
    <lineage>
        <taxon>Bacteria</taxon>
        <taxon>Pseudomonadati</taxon>
        <taxon>Pseudomonadota</taxon>
        <taxon>Gammaproteobacteria</taxon>
        <taxon>Thiotrichales</taxon>
        <taxon>Thiotrichaceae</taxon>
        <taxon>Leucothrix</taxon>
    </lineage>
</organism>
<dbReference type="InterPro" id="IPR003959">
    <property type="entry name" value="ATPase_AAA_core"/>
</dbReference>
<dbReference type="InterPro" id="IPR027417">
    <property type="entry name" value="P-loop_NTPase"/>
</dbReference>
<dbReference type="EMBL" id="QGKL01000029">
    <property type="protein sequence ID" value="PWQ96233.1"/>
    <property type="molecule type" value="Genomic_DNA"/>
</dbReference>
<comment type="caution">
    <text evidence="2">The sequence shown here is derived from an EMBL/GenBank/DDBJ whole genome shotgun (WGS) entry which is preliminary data.</text>
</comment>
<dbReference type="OrthoDB" id="994504at2"/>
<dbReference type="Pfam" id="PF13304">
    <property type="entry name" value="AAA_21"/>
    <property type="match status" value="1"/>
</dbReference>
<sequence>MIIQEIYYFDARRKIEIKEMKFDKFNALVGVSGAGKTTIIRAIDAILNIVSGNSEPADNWKISFLDDDNNEIVWEGIYSKNIEFDDKGDDISELTAESLFKNGEEIINRRKSSTIYNGEKLPVIDKYKSLMYVLRDDPLIAPIYKSLKSIIIILNNSTGHSHTGATAIFNPKSIENTKKRINSNKEDILKILNEEKANCRKRIFYIHKYRSDMFDEFLFTYTNIFPDVVNIIPEIKRSRSNKSPRDTSALYIKLKMKSGAIVEQSEISSGMFKTMMILSELMFGNKKSPIIIDEIENSLGINCLSEIAAELKSSENQIIITTHHPQVIEGTDPKFYRIIKRDGGVITSDPAEEIKGSSSHHDRFIQLINSSQYKGF</sequence>
<accession>A0A317CFQ8</accession>
<dbReference type="PANTHER" id="PTHR43581:SF2">
    <property type="entry name" value="EXCINUCLEASE ATPASE SUBUNIT"/>
    <property type="match status" value="1"/>
</dbReference>
<dbReference type="Proteomes" id="UP000245506">
    <property type="component" value="Unassembled WGS sequence"/>
</dbReference>
<dbReference type="Gene3D" id="3.40.50.300">
    <property type="entry name" value="P-loop containing nucleotide triphosphate hydrolases"/>
    <property type="match status" value="1"/>
</dbReference>
<dbReference type="GO" id="GO:0005524">
    <property type="term" value="F:ATP binding"/>
    <property type="evidence" value="ECO:0007669"/>
    <property type="project" value="InterPro"/>
</dbReference>